<dbReference type="AlphaFoldDB" id="A0A9N7MK58"/>
<dbReference type="InterPro" id="IPR003676">
    <property type="entry name" value="SAUR_fam"/>
</dbReference>
<dbReference type="OrthoDB" id="660486at2759"/>
<sequence length="177" mass="20172">MEGEHKREKKTSSILKKLEKCLSIGKKSSEDDESRKKANTRRRVAPTGCFSVYVGPKKRRFVIKTEFVNHPLFRMLLEDAELEYGFANTGPLHLPCEVDLFVKVLAQMECQEDDDDDDGGGGGTRDFYDHYVYPCGGCSPFNHTRRRLGKSGSVEGCAPYPYYLHTPPRFVKINHYS</sequence>
<accession>A0A9N7MK58</accession>
<name>A0A9N7MK58_STRHE</name>
<protein>
    <submittedName>
        <fullName evidence="2">SAUR-like auxin-responsive protein family</fullName>
    </submittedName>
</protein>
<organism evidence="2 3">
    <name type="scientific">Striga hermonthica</name>
    <name type="common">Purple witchweed</name>
    <name type="synonym">Buchnera hermonthica</name>
    <dbReference type="NCBI Taxonomy" id="68872"/>
    <lineage>
        <taxon>Eukaryota</taxon>
        <taxon>Viridiplantae</taxon>
        <taxon>Streptophyta</taxon>
        <taxon>Embryophyta</taxon>
        <taxon>Tracheophyta</taxon>
        <taxon>Spermatophyta</taxon>
        <taxon>Magnoliopsida</taxon>
        <taxon>eudicotyledons</taxon>
        <taxon>Gunneridae</taxon>
        <taxon>Pentapetalae</taxon>
        <taxon>asterids</taxon>
        <taxon>lamiids</taxon>
        <taxon>Lamiales</taxon>
        <taxon>Orobanchaceae</taxon>
        <taxon>Buchnereae</taxon>
        <taxon>Striga</taxon>
    </lineage>
</organism>
<comment type="caution">
    <text evidence="2">The sequence shown here is derived from an EMBL/GenBank/DDBJ whole genome shotgun (WGS) entry which is preliminary data.</text>
</comment>
<dbReference type="Pfam" id="PF02519">
    <property type="entry name" value="Auxin_inducible"/>
    <property type="match status" value="1"/>
</dbReference>
<keyword evidence="3" id="KW-1185">Reference proteome</keyword>
<evidence type="ECO:0000256" key="1">
    <source>
        <dbReference type="ARBA" id="ARBA00006974"/>
    </source>
</evidence>
<dbReference type="Proteomes" id="UP001153555">
    <property type="component" value="Unassembled WGS sequence"/>
</dbReference>
<evidence type="ECO:0000313" key="3">
    <source>
        <dbReference type="Proteomes" id="UP001153555"/>
    </source>
</evidence>
<evidence type="ECO:0000313" key="2">
    <source>
        <dbReference type="EMBL" id="CAA0806909.1"/>
    </source>
</evidence>
<dbReference type="GO" id="GO:0009733">
    <property type="term" value="P:response to auxin"/>
    <property type="evidence" value="ECO:0007669"/>
    <property type="project" value="InterPro"/>
</dbReference>
<proteinExistence type="inferred from homology"/>
<gene>
    <name evidence="2" type="ORF">SHERM_09786</name>
</gene>
<dbReference type="EMBL" id="CACSLK010000984">
    <property type="protein sequence ID" value="CAA0806909.1"/>
    <property type="molecule type" value="Genomic_DNA"/>
</dbReference>
<reference evidence="2" key="1">
    <citation type="submission" date="2019-12" db="EMBL/GenBank/DDBJ databases">
        <authorList>
            <person name="Scholes J."/>
        </authorList>
    </citation>
    <scope>NUCLEOTIDE SEQUENCE</scope>
</reference>
<dbReference type="PANTHER" id="PTHR31374:SF118">
    <property type="entry name" value="OS01G0924966 PROTEIN"/>
    <property type="match status" value="1"/>
</dbReference>
<dbReference type="PANTHER" id="PTHR31374">
    <property type="entry name" value="AUXIN-INDUCED PROTEIN-LIKE-RELATED"/>
    <property type="match status" value="1"/>
</dbReference>
<comment type="similarity">
    <text evidence="1">Belongs to the ARG7 family.</text>
</comment>